<dbReference type="Pfam" id="PF01553">
    <property type="entry name" value="Acyltransferase"/>
    <property type="match status" value="1"/>
</dbReference>
<sequence length="256" mass="29820">MKDWNYENEQWTKLPTYLKHLPLFTRHIDLFSVCMRFLWSVILKNILYKFYIRLEVRGTPFAEIYKTQPKLIIISNHASHLDAVSIAASIPRRYWLNLYIAAAKDYFFSNPVFMFFSQHCLGAIPIDRKDRKGEAINLILKLLTELPRMWLIIFPEGTRSKDGKIQEFKRGVSIFSERTQTPLLFTYLDGVMELWPKGQSMPRPGKLILHVGPVHPPGPIQEVYAAYKSWVLTINPDAFPAVPMEEKPHEPDNDSN</sequence>
<evidence type="ECO:0000313" key="6">
    <source>
        <dbReference type="Proteomes" id="UP000197003"/>
    </source>
</evidence>
<dbReference type="GO" id="GO:0006654">
    <property type="term" value="P:phosphatidic acid biosynthetic process"/>
    <property type="evidence" value="ECO:0007669"/>
    <property type="project" value="TreeGrafter"/>
</dbReference>
<evidence type="ECO:0000256" key="1">
    <source>
        <dbReference type="ARBA" id="ARBA00005189"/>
    </source>
</evidence>
<dbReference type="InterPro" id="IPR002123">
    <property type="entry name" value="Plipid/glycerol_acylTrfase"/>
</dbReference>
<evidence type="ECO:0000256" key="2">
    <source>
        <dbReference type="ARBA" id="ARBA00022679"/>
    </source>
</evidence>
<proteinExistence type="predicted"/>
<dbReference type="PANTHER" id="PTHR10434">
    <property type="entry name" value="1-ACYL-SN-GLYCEROL-3-PHOSPHATE ACYLTRANSFERASE"/>
    <property type="match status" value="1"/>
</dbReference>
<dbReference type="OrthoDB" id="9808424at2"/>
<name>A0A1Z3N624_BDEBC</name>
<accession>A0A1Z3N624</accession>
<dbReference type="RefSeq" id="WP_088564520.1">
    <property type="nucleotide sequence ID" value="NZ_CP020946.1"/>
</dbReference>
<protein>
    <submittedName>
        <fullName evidence="5">1-acyl-sn-glycerol-3-phosphate acyltransferase</fullName>
    </submittedName>
</protein>
<dbReference type="AlphaFoldDB" id="A0A1Z3N624"/>
<reference evidence="5 6" key="1">
    <citation type="submission" date="2017-04" db="EMBL/GenBank/DDBJ databases">
        <title>Whole genome sequence of Bdellovibrio bacteriovorus strain SSB218315.</title>
        <authorList>
            <person name="Oyedara O."/>
            <person name="Rodriguez-Perez M.A."/>
        </authorList>
    </citation>
    <scope>NUCLEOTIDE SEQUENCE [LARGE SCALE GENOMIC DNA]</scope>
    <source>
        <strain evidence="5 6">SSB218315</strain>
    </source>
</reference>
<gene>
    <name evidence="5" type="ORF">B9G79_04780</name>
</gene>
<evidence type="ECO:0000256" key="3">
    <source>
        <dbReference type="ARBA" id="ARBA00023315"/>
    </source>
</evidence>
<dbReference type="SUPFAM" id="SSF69593">
    <property type="entry name" value="Glycerol-3-phosphate (1)-acyltransferase"/>
    <property type="match status" value="1"/>
</dbReference>
<feature type="domain" description="Phospholipid/glycerol acyltransferase" evidence="4">
    <location>
        <begin position="71"/>
        <end position="188"/>
    </location>
</feature>
<dbReference type="Proteomes" id="UP000197003">
    <property type="component" value="Chromosome"/>
</dbReference>
<keyword evidence="3 5" id="KW-0012">Acyltransferase</keyword>
<organism evidence="5 6">
    <name type="scientific">Bdellovibrio bacteriovorus</name>
    <dbReference type="NCBI Taxonomy" id="959"/>
    <lineage>
        <taxon>Bacteria</taxon>
        <taxon>Pseudomonadati</taxon>
        <taxon>Bdellovibrionota</taxon>
        <taxon>Bdellovibrionia</taxon>
        <taxon>Bdellovibrionales</taxon>
        <taxon>Pseudobdellovibrionaceae</taxon>
        <taxon>Bdellovibrio</taxon>
    </lineage>
</organism>
<dbReference type="EMBL" id="CP020946">
    <property type="protein sequence ID" value="ASD62930.1"/>
    <property type="molecule type" value="Genomic_DNA"/>
</dbReference>
<dbReference type="CDD" id="cd07989">
    <property type="entry name" value="LPLAT_AGPAT-like"/>
    <property type="match status" value="1"/>
</dbReference>
<dbReference type="SMART" id="SM00563">
    <property type="entry name" value="PlsC"/>
    <property type="match status" value="1"/>
</dbReference>
<comment type="pathway">
    <text evidence="1">Lipid metabolism.</text>
</comment>
<evidence type="ECO:0000313" key="5">
    <source>
        <dbReference type="EMBL" id="ASD62930.1"/>
    </source>
</evidence>
<keyword evidence="2 5" id="KW-0808">Transferase</keyword>
<dbReference type="PANTHER" id="PTHR10434:SF11">
    <property type="entry name" value="1-ACYL-SN-GLYCEROL-3-PHOSPHATE ACYLTRANSFERASE"/>
    <property type="match status" value="1"/>
</dbReference>
<dbReference type="GO" id="GO:0003841">
    <property type="term" value="F:1-acylglycerol-3-phosphate O-acyltransferase activity"/>
    <property type="evidence" value="ECO:0007669"/>
    <property type="project" value="TreeGrafter"/>
</dbReference>
<evidence type="ECO:0000259" key="4">
    <source>
        <dbReference type="SMART" id="SM00563"/>
    </source>
</evidence>